<keyword evidence="2" id="KW-1185">Reference proteome</keyword>
<gene>
    <name evidence="1" type="ORF">EYC80_003891</name>
</gene>
<dbReference type="EMBL" id="VIGI01000001">
    <property type="protein sequence ID" value="KAB8304503.1"/>
    <property type="molecule type" value="Genomic_DNA"/>
</dbReference>
<dbReference type="AlphaFoldDB" id="A0A5N6KL34"/>
<sequence>MDPQPIEGAAPPQLPMRPRPQILRMAPLRVAPLQTDEIIRIRLPHQRRLHHRIQRPNHILPHRAPPTPPLKPHAPPLPRRIIRLQHAQLIRRDPKRLPQEGFLRHNQVRKQPTHDHGADLPPPDLPLFGAGQQAEETDGVAGAARLVEAAGRGREDVGVREPELEGAGGEVRREVAEEQAAEARVPARAEERPEVCVGERGEGGELEFQEVVLVGVEVDGVEAVRALQRVGEDVVAGAGDGEDGVVKA</sequence>
<evidence type="ECO:0000313" key="2">
    <source>
        <dbReference type="Proteomes" id="UP000326757"/>
    </source>
</evidence>
<name>A0A5N6KL34_MONLA</name>
<accession>A0A5N6KL34</accession>
<proteinExistence type="predicted"/>
<evidence type="ECO:0000313" key="1">
    <source>
        <dbReference type="EMBL" id="KAB8304503.1"/>
    </source>
</evidence>
<organism evidence="1 2">
    <name type="scientific">Monilinia laxa</name>
    <name type="common">Brown rot fungus</name>
    <name type="synonym">Sclerotinia laxa</name>
    <dbReference type="NCBI Taxonomy" id="61186"/>
    <lineage>
        <taxon>Eukaryota</taxon>
        <taxon>Fungi</taxon>
        <taxon>Dikarya</taxon>
        <taxon>Ascomycota</taxon>
        <taxon>Pezizomycotina</taxon>
        <taxon>Leotiomycetes</taxon>
        <taxon>Helotiales</taxon>
        <taxon>Sclerotiniaceae</taxon>
        <taxon>Monilinia</taxon>
    </lineage>
</organism>
<protein>
    <submittedName>
        <fullName evidence="1">Uncharacterized protein</fullName>
    </submittedName>
</protein>
<comment type="caution">
    <text evidence="1">The sequence shown here is derived from an EMBL/GenBank/DDBJ whole genome shotgun (WGS) entry which is preliminary data.</text>
</comment>
<reference evidence="1 2" key="1">
    <citation type="submission" date="2019-06" db="EMBL/GenBank/DDBJ databases">
        <title>Genome Sequence of the Brown Rot Fungal Pathogen Monilinia laxa.</title>
        <authorList>
            <person name="De Miccolis Angelini R.M."/>
            <person name="Landi L."/>
            <person name="Abate D."/>
            <person name="Pollastro S."/>
            <person name="Romanazzi G."/>
            <person name="Faretra F."/>
        </authorList>
    </citation>
    <scope>NUCLEOTIDE SEQUENCE [LARGE SCALE GENOMIC DNA]</scope>
    <source>
        <strain evidence="1 2">Mlax316</strain>
    </source>
</reference>
<dbReference type="Proteomes" id="UP000326757">
    <property type="component" value="Unassembled WGS sequence"/>
</dbReference>